<comment type="cofactor">
    <cofactor evidence="10">
        <name>Mn(2+)</name>
        <dbReference type="ChEBI" id="CHEBI:29035"/>
    </cofactor>
    <text evidence="10">Binds 1 Mn(2+) ion per subunit.</text>
</comment>
<comment type="caution">
    <text evidence="13">The sequence shown here is derived from an EMBL/GenBank/DDBJ whole genome shotgun (WGS) entry which is preliminary data.</text>
</comment>
<keyword evidence="6 10" id="KW-0460">Magnesium</keyword>
<feature type="binding site" evidence="10">
    <location>
        <position position="117"/>
    </location>
    <ligand>
        <name>Mn(2+)</name>
        <dbReference type="ChEBI" id="CHEBI:29035"/>
    </ligand>
</feature>
<dbReference type="InterPro" id="IPR011876">
    <property type="entry name" value="IsopentenylPP_isomerase_typ1"/>
</dbReference>
<dbReference type="InterPro" id="IPR000086">
    <property type="entry name" value="NUDIX_hydrolase_dom"/>
</dbReference>
<dbReference type="EC" id="5.3.3.2" evidence="3 10"/>
<dbReference type="InterPro" id="IPR015797">
    <property type="entry name" value="NUDIX_hydrolase-like_dom_sf"/>
</dbReference>
<dbReference type="GO" id="GO:0004452">
    <property type="term" value="F:isopentenyl-diphosphate delta-isomerase activity"/>
    <property type="evidence" value="ECO:0007669"/>
    <property type="project" value="UniProtKB-UniRule"/>
</dbReference>
<dbReference type="InterPro" id="IPR056375">
    <property type="entry name" value="Idi_bact"/>
</dbReference>
<keyword evidence="5 10" id="KW-0479">Metal-binding</keyword>
<evidence type="ECO:0000256" key="5">
    <source>
        <dbReference type="ARBA" id="ARBA00022723"/>
    </source>
</evidence>
<dbReference type="Proteomes" id="UP000535543">
    <property type="component" value="Unassembled WGS sequence"/>
</dbReference>
<dbReference type="GO" id="GO:0005737">
    <property type="term" value="C:cytoplasm"/>
    <property type="evidence" value="ECO:0007669"/>
    <property type="project" value="UniProtKB-SubCell"/>
</dbReference>
<dbReference type="EMBL" id="VCQU01000001">
    <property type="protein sequence ID" value="NMN94350.1"/>
    <property type="molecule type" value="Genomic_DNA"/>
</dbReference>
<dbReference type="GO" id="GO:0050992">
    <property type="term" value="P:dimethylallyl diphosphate biosynthetic process"/>
    <property type="evidence" value="ECO:0007669"/>
    <property type="project" value="UniProtKB-UniRule"/>
</dbReference>
<keyword evidence="7 10" id="KW-0464">Manganese</keyword>
<feature type="binding site" evidence="10">
    <location>
        <position position="88"/>
    </location>
    <ligand>
        <name>Mg(2+)</name>
        <dbReference type="ChEBI" id="CHEBI:18420"/>
    </ligand>
</feature>
<keyword evidence="14" id="KW-1185">Reference proteome</keyword>
<dbReference type="HAMAP" id="MF_00202">
    <property type="entry name" value="Idi"/>
    <property type="match status" value="1"/>
</dbReference>
<dbReference type="GO" id="GO:0046872">
    <property type="term" value="F:metal ion binding"/>
    <property type="evidence" value="ECO:0007669"/>
    <property type="project" value="UniProtKB-KW"/>
</dbReference>
<dbReference type="Pfam" id="PF00293">
    <property type="entry name" value="NUDIX"/>
    <property type="match status" value="1"/>
</dbReference>
<evidence type="ECO:0000313" key="13">
    <source>
        <dbReference type="EMBL" id="NMN94350.1"/>
    </source>
</evidence>
<dbReference type="AlphaFoldDB" id="A0A848KDV7"/>
<feature type="active site" evidence="10 11">
    <location>
        <position position="117"/>
    </location>
</feature>
<comment type="subcellular location">
    <subcellularLocation>
        <location evidence="10">Cytoplasm</location>
    </subcellularLocation>
</comment>
<feature type="binding site" evidence="10">
    <location>
        <position position="26"/>
    </location>
    <ligand>
        <name>Mn(2+)</name>
        <dbReference type="ChEBI" id="CHEBI:29035"/>
    </ligand>
</feature>
<feature type="domain" description="Nudix hydrolase" evidence="12">
    <location>
        <begin position="31"/>
        <end position="167"/>
    </location>
</feature>
<evidence type="ECO:0000256" key="1">
    <source>
        <dbReference type="ARBA" id="ARBA00004826"/>
    </source>
</evidence>
<dbReference type="NCBIfam" id="TIGR02150">
    <property type="entry name" value="IPP_isom_1"/>
    <property type="match status" value="1"/>
</dbReference>
<comment type="catalytic activity">
    <reaction evidence="10">
        <text>isopentenyl diphosphate = dimethylallyl diphosphate</text>
        <dbReference type="Rhea" id="RHEA:23284"/>
        <dbReference type="ChEBI" id="CHEBI:57623"/>
        <dbReference type="ChEBI" id="CHEBI:128769"/>
        <dbReference type="EC" id="5.3.3.2"/>
    </reaction>
</comment>
<evidence type="ECO:0000256" key="4">
    <source>
        <dbReference type="ARBA" id="ARBA00022490"/>
    </source>
</evidence>
<proteinExistence type="inferred from homology"/>
<dbReference type="RefSeq" id="WP_169585011.1">
    <property type="nucleotide sequence ID" value="NZ_VCQU01000001.1"/>
</dbReference>
<evidence type="ECO:0000256" key="9">
    <source>
        <dbReference type="ARBA" id="ARBA00023235"/>
    </source>
</evidence>
<evidence type="ECO:0000256" key="3">
    <source>
        <dbReference type="ARBA" id="ARBA00012057"/>
    </source>
</evidence>
<comment type="pathway">
    <text evidence="1 10">Isoprenoid biosynthesis; dimethylallyl diphosphate biosynthesis; dimethylallyl diphosphate from isopentenyl diphosphate: step 1/1.</text>
</comment>
<comment type="similarity">
    <text evidence="2 10">Belongs to the IPP isomerase type 1 family.</text>
</comment>
<organism evidence="13 14">
    <name type="scientific">Antrihabitans stalactiti</name>
    <dbReference type="NCBI Taxonomy" id="2584121"/>
    <lineage>
        <taxon>Bacteria</taxon>
        <taxon>Bacillati</taxon>
        <taxon>Actinomycetota</taxon>
        <taxon>Actinomycetes</taxon>
        <taxon>Mycobacteriales</taxon>
        <taxon>Nocardiaceae</taxon>
        <taxon>Antrihabitans</taxon>
    </lineage>
</organism>
<dbReference type="PIRSF" id="PIRSF018427">
    <property type="entry name" value="Isopntndiph_ism"/>
    <property type="match status" value="1"/>
</dbReference>
<evidence type="ECO:0000256" key="8">
    <source>
        <dbReference type="ARBA" id="ARBA00023229"/>
    </source>
</evidence>
<sequence>MTGEILLELVDTDGTTIGVAEKLAAHEAPGKLHRAFSVFLFDDDGRMLLQRRALGKYHWPGVWSNACCGHPYPGEPPLSAATRRVVEELGVAPTSLLSAGTVTYRHVDEVSGLVEHEYNHLFVGRVTKKLAANPDEVDETAFVDAADLASRRATAEFSGWFGTVLGAATPAITALVGEWSVR</sequence>
<keyword evidence="4 10" id="KW-0963">Cytoplasm</keyword>
<gene>
    <name evidence="10" type="primary">idi</name>
    <name evidence="13" type="ORF">FGL95_04765</name>
</gene>
<name>A0A848KDV7_9NOCA</name>
<evidence type="ECO:0000256" key="11">
    <source>
        <dbReference type="PIRSR" id="PIRSR018427-1"/>
    </source>
</evidence>
<protein>
    <recommendedName>
        <fullName evidence="3 10">Isopentenyl-diphosphate Delta-isomerase</fullName>
        <shortName evidence="10">IPP isomerase</shortName>
        <ecNumber evidence="3 10">5.3.3.2</ecNumber>
    </recommendedName>
    <alternativeName>
        <fullName evidence="10">IPP:DMAPP isomerase</fullName>
    </alternativeName>
    <alternativeName>
        <fullName evidence="10">Isopentenyl pyrophosphate isomerase</fullName>
    </alternativeName>
</protein>
<dbReference type="Gene3D" id="3.90.79.10">
    <property type="entry name" value="Nucleoside Triphosphate Pyrophosphohydrolase"/>
    <property type="match status" value="1"/>
</dbReference>
<keyword evidence="9 10" id="KW-0413">Isomerase</keyword>
<reference evidence="13 14" key="2">
    <citation type="submission" date="2020-06" db="EMBL/GenBank/DDBJ databases">
        <title>Antribacter stalactiti gen. nov., sp. nov., a new member of the family Nacardiaceae isolated from a cave.</title>
        <authorList>
            <person name="Kim I.S."/>
        </authorList>
    </citation>
    <scope>NUCLEOTIDE SEQUENCE [LARGE SCALE GENOMIC DNA]</scope>
    <source>
        <strain evidence="13 14">YC2-7</strain>
    </source>
</reference>
<evidence type="ECO:0000313" key="14">
    <source>
        <dbReference type="Proteomes" id="UP000535543"/>
    </source>
</evidence>
<feature type="binding site" evidence="10">
    <location>
        <position position="70"/>
    </location>
    <ligand>
        <name>Mn(2+)</name>
        <dbReference type="ChEBI" id="CHEBI:29035"/>
    </ligand>
</feature>
<dbReference type="CDD" id="cd02885">
    <property type="entry name" value="NUDIX_IPP_Isomerase"/>
    <property type="match status" value="1"/>
</dbReference>
<feature type="binding site" evidence="10">
    <location>
        <position position="33"/>
    </location>
    <ligand>
        <name>Mn(2+)</name>
        <dbReference type="ChEBI" id="CHEBI:29035"/>
    </ligand>
</feature>
<feature type="active site" evidence="10 11">
    <location>
        <position position="68"/>
    </location>
</feature>
<evidence type="ECO:0000259" key="12">
    <source>
        <dbReference type="PROSITE" id="PS51462"/>
    </source>
</evidence>
<dbReference type="PROSITE" id="PS51462">
    <property type="entry name" value="NUDIX"/>
    <property type="match status" value="1"/>
</dbReference>
<dbReference type="NCBIfam" id="NF002995">
    <property type="entry name" value="PRK03759.1"/>
    <property type="match status" value="1"/>
</dbReference>
<accession>A0A848KDV7</accession>
<dbReference type="SUPFAM" id="SSF55811">
    <property type="entry name" value="Nudix"/>
    <property type="match status" value="1"/>
</dbReference>
<evidence type="ECO:0000256" key="10">
    <source>
        <dbReference type="HAMAP-Rule" id="MF_00202"/>
    </source>
</evidence>
<reference evidence="13 14" key="1">
    <citation type="submission" date="2019-05" db="EMBL/GenBank/DDBJ databases">
        <authorList>
            <person name="Lee S.D."/>
        </authorList>
    </citation>
    <scope>NUCLEOTIDE SEQUENCE [LARGE SCALE GENOMIC DNA]</scope>
    <source>
        <strain evidence="13 14">YC2-7</strain>
    </source>
</reference>
<keyword evidence="8 10" id="KW-0414">Isoprene biosynthesis</keyword>
<dbReference type="PANTHER" id="PTHR10885:SF0">
    <property type="entry name" value="ISOPENTENYL-DIPHOSPHATE DELTA-ISOMERASE"/>
    <property type="match status" value="1"/>
</dbReference>
<feature type="binding site" evidence="10">
    <location>
        <position position="115"/>
    </location>
    <ligand>
        <name>Mn(2+)</name>
        <dbReference type="ChEBI" id="CHEBI:29035"/>
    </ligand>
</feature>
<dbReference type="GO" id="GO:0009240">
    <property type="term" value="P:isopentenyl diphosphate biosynthetic process"/>
    <property type="evidence" value="ECO:0007669"/>
    <property type="project" value="TreeGrafter"/>
</dbReference>
<comment type="cofactor">
    <cofactor evidence="10">
        <name>Mg(2+)</name>
        <dbReference type="ChEBI" id="CHEBI:18420"/>
    </cofactor>
    <text evidence="10">Binds 1 Mg(2+) ion per subunit. The magnesium ion binds only when substrate is bound.</text>
</comment>
<dbReference type="PANTHER" id="PTHR10885">
    <property type="entry name" value="ISOPENTENYL-DIPHOSPHATE DELTA-ISOMERASE"/>
    <property type="match status" value="1"/>
</dbReference>
<evidence type="ECO:0000256" key="2">
    <source>
        <dbReference type="ARBA" id="ARBA00007579"/>
    </source>
</evidence>
<evidence type="ECO:0000256" key="7">
    <source>
        <dbReference type="ARBA" id="ARBA00023211"/>
    </source>
</evidence>
<comment type="function">
    <text evidence="10">Catalyzes the 1,3-allylic rearrangement of the homoallylic substrate isopentenyl (IPP) to its highly electrophilic allylic isomer, dimethylallyl diphosphate (DMAPP).</text>
</comment>
<evidence type="ECO:0000256" key="6">
    <source>
        <dbReference type="ARBA" id="ARBA00022842"/>
    </source>
</evidence>
<dbReference type="UniPathway" id="UPA00059">
    <property type="reaction ID" value="UER00104"/>
</dbReference>